<dbReference type="Proteomes" id="UP000179807">
    <property type="component" value="Unassembled WGS sequence"/>
</dbReference>
<dbReference type="RefSeq" id="XP_068359213.1">
    <property type="nucleotide sequence ID" value="XM_068492686.1"/>
</dbReference>
<organism evidence="1 2">
    <name type="scientific">Tritrichomonas foetus</name>
    <dbReference type="NCBI Taxonomy" id="1144522"/>
    <lineage>
        <taxon>Eukaryota</taxon>
        <taxon>Metamonada</taxon>
        <taxon>Parabasalia</taxon>
        <taxon>Tritrichomonadida</taxon>
        <taxon>Tritrichomonadidae</taxon>
        <taxon>Tritrichomonas</taxon>
    </lineage>
</organism>
<dbReference type="GeneID" id="94827390"/>
<sequence>MTCYIKNVCSSRRYYQKMIRLYTAERAKQSEIEKVIRDICEDFISVVSKYMNRESFKTEMKEIISDPQKLQNFFQILMDKRLPIEQVLQILNHPVASRLTKTNISQKLFSTQKKVDTVARYDSSFLINFILKFLEIRGNPASSSDFLRIIQKNNLMSDHDFSLFCQHIDWIGDCYPWETLNGLGVPATIGWMTKQSISSYTRVEYPIGHPSRSGQEPRHTKLCNHDWVACEYQSDDSRRHTAIISQVNEMLEDIEDKHTYIDIQIVRNMNVLVYFLTKGKKCAGFTSQMVLNEMNEIYGRGGSMILALYRKNPEKFQDTIIKRLRQRAIDLRIEKINKLENFATDLERVLPPQRSKYQTAQSIKNSFPVFSAVGQTEISFDPKQIPLIGQLIDIYIDVLNLGGGVNQDFDKVKQFARIIMDKLRSPPNSPLPLSFNHAAALCAAAILTDELSLVSEIDERTKTGVKVAVEIGITSEMLHGHWRLLKIAAETIIRRKWTDGAREMSGMFFEITLAKAAHIIRTANLFIKCICQMNNDPEPDLIICNFNENTITVKSSLNPELPIFLDLTRIEQM</sequence>
<evidence type="ECO:0000313" key="1">
    <source>
        <dbReference type="EMBL" id="OHT06077.1"/>
    </source>
</evidence>
<dbReference type="VEuPathDB" id="TrichDB:TRFO_05737"/>
<reference evidence="1" key="1">
    <citation type="submission" date="2016-10" db="EMBL/GenBank/DDBJ databases">
        <authorList>
            <person name="Benchimol M."/>
            <person name="Almeida L.G."/>
            <person name="Vasconcelos A.T."/>
            <person name="Perreira-Neves A."/>
            <person name="Rosa I.A."/>
            <person name="Tasca T."/>
            <person name="Bogo M.R."/>
            <person name="de Souza W."/>
        </authorList>
    </citation>
    <scope>NUCLEOTIDE SEQUENCE [LARGE SCALE GENOMIC DNA]</scope>
    <source>
        <strain evidence="1">K</strain>
    </source>
</reference>
<evidence type="ECO:0000313" key="2">
    <source>
        <dbReference type="Proteomes" id="UP000179807"/>
    </source>
</evidence>
<keyword evidence="2" id="KW-1185">Reference proteome</keyword>
<name>A0A1J4K9F2_9EUKA</name>
<dbReference type="OrthoDB" id="10506415at2759"/>
<proteinExistence type="predicted"/>
<comment type="caution">
    <text evidence="1">The sequence shown here is derived from an EMBL/GenBank/DDBJ whole genome shotgun (WGS) entry which is preliminary data.</text>
</comment>
<protein>
    <submittedName>
        <fullName evidence="1">Uncharacterized protein</fullName>
    </submittedName>
</protein>
<gene>
    <name evidence="1" type="ORF">TRFO_05737</name>
</gene>
<dbReference type="AlphaFoldDB" id="A0A1J4K9F2"/>
<accession>A0A1J4K9F2</accession>
<dbReference type="EMBL" id="MLAK01000738">
    <property type="protein sequence ID" value="OHT06077.1"/>
    <property type="molecule type" value="Genomic_DNA"/>
</dbReference>